<reference evidence="1" key="1">
    <citation type="submission" date="2020-07" db="EMBL/GenBank/DDBJ databases">
        <authorList>
            <person name="Lin J."/>
        </authorList>
    </citation>
    <scope>NUCLEOTIDE SEQUENCE</scope>
</reference>
<proteinExistence type="predicted"/>
<dbReference type="EMBL" id="LR862153">
    <property type="protein sequence ID" value="CAD1835837.1"/>
    <property type="molecule type" value="Genomic_DNA"/>
</dbReference>
<name>A0A6V7PYT4_ANACO</name>
<protein>
    <submittedName>
        <fullName evidence="1">Uncharacterized protein</fullName>
    </submittedName>
</protein>
<sequence>MALTISRLKDELQQWNWTIFWNILRRKRRCLAGIQGIQDINGSPYLEKLEEKFRKEHNSILQQEEIDWFQKARVNWLQFGERNTKYFHTTTIIRKRKSRILSLKRCNGMWSFDPVELKEMAISYFSDLYFIQNRIIQIGHTLMSKDFQDLSEQELRWLNHPISDEEIKKAVYSMRNLIRRQDLTAFNQSSIRNSGTCLVHLS</sequence>
<dbReference type="AlphaFoldDB" id="A0A6V7PYT4"/>
<evidence type="ECO:0000313" key="1">
    <source>
        <dbReference type="EMBL" id="CAD1835837.1"/>
    </source>
</evidence>
<organism evidence="1">
    <name type="scientific">Ananas comosus var. bracteatus</name>
    <name type="common">red pineapple</name>
    <dbReference type="NCBI Taxonomy" id="296719"/>
    <lineage>
        <taxon>Eukaryota</taxon>
        <taxon>Viridiplantae</taxon>
        <taxon>Streptophyta</taxon>
        <taxon>Embryophyta</taxon>
        <taxon>Tracheophyta</taxon>
        <taxon>Spermatophyta</taxon>
        <taxon>Magnoliopsida</taxon>
        <taxon>Liliopsida</taxon>
        <taxon>Poales</taxon>
        <taxon>Bromeliaceae</taxon>
        <taxon>Bromelioideae</taxon>
        <taxon>Ananas</taxon>
    </lineage>
</organism>
<gene>
    <name evidence="1" type="ORF">CB5_LOCUS19048</name>
</gene>
<accession>A0A6V7PYT4</accession>